<feature type="coiled-coil region" evidence="1">
    <location>
        <begin position="25"/>
        <end position="52"/>
    </location>
</feature>
<keyword evidence="3" id="KW-1185">Reference proteome</keyword>
<dbReference type="Pfam" id="PF04977">
    <property type="entry name" value="DivIC"/>
    <property type="match status" value="1"/>
</dbReference>
<dbReference type="InterPro" id="IPR007060">
    <property type="entry name" value="FtsL/DivIC"/>
</dbReference>
<dbReference type="EMBL" id="BAABRI010000014">
    <property type="protein sequence ID" value="GAA5483460.1"/>
    <property type="molecule type" value="Genomic_DNA"/>
</dbReference>
<proteinExistence type="predicted"/>
<evidence type="ECO:0000256" key="1">
    <source>
        <dbReference type="SAM" id="Coils"/>
    </source>
</evidence>
<evidence type="ECO:0000313" key="2">
    <source>
        <dbReference type="EMBL" id="GAA5483460.1"/>
    </source>
</evidence>
<protein>
    <recommendedName>
        <fullName evidence="4">Septum formation initiator</fullName>
    </recommendedName>
</protein>
<accession>A0ABP9UQC5</accession>
<name>A0ABP9UQC5_9BACT</name>
<comment type="caution">
    <text evidence="2">The sequence shown here is derived from an EMBL/GenBank/DDBJ whole genome shotgun (WGS) entry which is preliminary data.</text>
</comment>
<dbReference type="Proteomes" id="UP001476282">
    <property type="component" value="Unassembled WGS sequence"/>
</dbReference>
<sequence length="90" mass="10243">MNSVILCVLGTSLGALTVASALPQYRKLAEKHEELERVLEAEKKVVAEKEDSQAALDAMREDPEYLELHAIDRLNLHRPGTTIYRIERER</sequence>
<organism evidence="2 3">
    <name type="scientific">Haloferula sargassicola</name>
    <dbReference type="NCBI Taxonomy" id="490096"/>
    <lineage>
        <taxon>Bacteria</taxon>
        <taxon>Pseudomonadati</taxon>
        <taxon>Verrucomicrobiota</taxon>
        <taxon>Verrucomicrobiia</taxon>
        <taxon>Verrucomicrobiales</taxon>
        <taxon>Verrucomicrobiaceae</taxon>
        <taxon>Haloferula</taxon>
    </lineage>
</organism>
<gene>
    <name evidence="2" type="ORF">Hsar01_02693</name>
</gene>
<keyword evidence="1" id="KW-0175">Coiled coil</keyword>
<dbReference type="RefSeq" id="WP_353567567.1">
    <property type="nucleotide sequence ID" value="NZ_BAABRI010000014.1"/>
</dbReference>
<evidence type="ECO:0000313" key="3">
    <source>
        <dbReference type="Proteomes" id="UP001476282"/>
    </source>
</evidence>
<reference evidence="2 3" key="1">
    <citation type="submission" date="2024-02" db="EMBL/GenBank/DDBJ databases">
        <title>Haloferula sargassicola NBRC 104335.</title>
        <authorList>
            <person name="Ichikawa N."/>
            <person name="Katano-Makiyama Y."/>
            <person name="Hidaka K."/>
        </authorList>
    </citation>
    <scope>NUCLEOTIDE SEQUENCE [LARGE SCALE GENOMIC DNA]</scope>
    <source>
        <strain evidence="2 3">NBRC 104335</strain>
    </source>
</reference>
<evidence type="ECO:0008006" key="4">
    <source>
        <dbReference type="Google" id="ProtNLM"/>
    </source>
</evidence>